<dbReference type="AlphaFoldDB" id="A0A6I6K2B3"/>
<organism evidence="3 4">
    <name type="scientific">Maribellus comscasis</name>
    <dbReference type="NCBI Taxonomy" id="2681766"/>
    <lineage>
        <taxon>Bacteria</taxon>
        <taxon>Pseudomonadati</taxon>
        <taxon>Bacteroidota</taxon>
        <taxon>Bacteroidia</taxon>
        <taxon>Marinilabiliales</taxon>
        <taxon>Prolixibacteraceae</taxon>
        <taxon>Maribellus</taxon>
    </lineage>
</organism>
<dbReference type="EMBL" id="CP046401">
    <property type="protein sequence ID" value="QGY46637.1"/>
    <property type="molecule type" value="Genomic_DNA"/>
</dbReference>
<keyword evidence="4" id="KW-1185">Reference proteome</keyword>
<accession>A0A6I6K2B3</accession>
<evidence type="ECO:0000259" key="2">
    <source>
        <dbReference type="Pfam" id="PF06580"/>
    </source>
</evidence>
<dbReference type="PANTHER" id="PTHR34220">
    <property type="entry name" value="SENSOR HISTIDINE KINASE YPDA"/>
    <property type="match status" value="1"/>
</dbReference>
<feature type="transmembrane region" description="Helical" evidence="1">
    <location>
        <begin position="28"/>
        <end position="46"/>
    </location>
</feature>
<feature type="transmembrane region" description="Helical" evidence="1">
    <location>
        <begin position="58"/>
        <end position="82"/>
    </location>
</feature>
<feature type="domain" description="Signal transduction histidine kinase internal region" evidence="2">
    <location>
        <begin position="165"/>
        <end position="240"/>
    </location>
</feature>
<sequence length="355" mass="42070">MVWKQFLQGNEMTFSFKNIFNQFIRNRILQHILFWALSFLILVNILKVSAEIKRIDLIYTFVFHLPVFLIVYLNLKVLFPYFLERGKYFLFVVLALAVIAVGAGFYLILFNHWIDYVFRGYYFIAYYSFWDISLYYLIYIFLTSLLRLARGWFKLQEIENERAETELKALRSQINPHFLFNSLNSIYSLSRKNSPAVPDKIVQLSDLMRHIIYESDADFIPLEKEIEMVRNYIELQNLRTVKLEKINLEIKGDIQNKKIAPLVFLPFVENSFKHGLKSGAENAYVNICVRIRETDIVFEIENTKGDSPALTDSKYKGIGIQNVKKRLELLYPNVHKLEITEDEKKFKVFLQIYLN</sequence>
<dbReference type="RefSeq" id="WP_158869765.1">
    <property type="nucleotide sequence ID" value="NZ_CP046401.1"/>
</dbReference>
<feature type="transmembrane region" description="Helical" evidence="1">
    <location>
        <begin position="88"/>
        <end position="109"/>
    </location>
</feature>
<evidence type="ECO:0000313" key="4">
    <source>
        <dbReference type="Proteomes" id="UP000428260"/>
    </source>
</evidence>
<evidence type="ECO:0000313" key="3">
    <source>
        <dbReference type="EMBL" id="QGY46637.1"/>
    </source>
</evidence>
<keyword evidence="1" id="KW-0472">Membrane</keyword>
<keyword evidence="1" id="KW-1133">Transmembrane helix</keyword>
<gene>
    <name evidence="3" type="ORF">GM418_24140</name>
</gene>
<evidence type="ECO:0000256" key="1">
    <source>
        <dbReference type="SAM" id="Phobius"/>
    </source>
</evidence>
<dbReference type="KEGG" id="mcos:GM418_24140"/>
<dbReference type="PANTHER" id="PTHR34220:SF7">
    <property type="entry name" value="SENSOR HISTIDINE KINASE YPDA"/>
    <property type="match status" value="1"/>
</dbReference>
<proteinExistence type="predicted"/>
<feature type="transmembrane region" description="Helical" evidence="1">
    <location>
        <begin position="121"/>
        <end position="142"/>
    </location>
</feature>
<dbReference type="GO" id="GO:0000155">
    <property type="term" value="F:phosphorelay sensor kinase activity"/>
    <property type="evidence" value="ECO:0007669"/>
    <property type="project" value="InterPro"/>
</dbReference>
<dbReference type="Pfam" id="PF06580">
    <property type="entry name" value="His_kinase"/>
    <property type="match status" value="1"/>
</dbReference>
<dbReference type="Proteomes" id="UP000428260">
    <property type="component" value="Chromosome"/>
</dbReference>
<reference evidence="3 4" key="1">
    <citation type="submission" date="2019-11" db="EMBL/GenBank/DDBJ databases">
        <authorList>
            <person name="Zheng R.K."/>
            <person name="Sun C.M."/>
        </authorList>
    </citation>
    <scope>NUCLEOTIDE SEQUENCE [LARGE SCALE GENOMIC DNA]</scope>
    <source>
        <strain evidence="3 4">WC007</strain>
    </source>
</reference>
<keyword evidence="1" id="KW-0812">Transmembrane</keyword>
<dbReference type="Gene3D" id="3.30.565.10">
    <property type="entry name" value="Histidine kinase-like ATPase, C-terminal domain"/>
    <property type="match status" value="1"/>
</dbReference>
<dbReference type="GO" id="GO:0016020">
    <property type="term" value="C:membrane"/>
    <property type="evidence" value="ECO:0007669"/>
    <property type="project" value="InterPro"/>
</dbReference>
<dbReference type="InterPro" id="IPR036890">
    <property type="entry name" value="HATPase_C_sf"/>
</dbReference>
<name>A0A6I6K2B3_9BACT</name>
<dbReference type="InterPro" id="IPR050640">
    <property type="entry name" value="Bact_2-comp_sensor_kinase"/>
</dbReference>
<dbReference type="InterPro" id="IPR010559">
    <property type="entry name" value="Sig_transdc_His_kin_internal"/>
</dbReference>
<protein>
    <recommendedName>
        <fullName evidence="2">Signal transduction histidine kinase internal region domain-containing protein</fullName>
    </recommendedName>
</protein>